<gene>
    <name evidence="2" type="ORF">ECRASSUSDP1_LOCUS3300</name>
</gene>
<evidence type="ECO:0000256" key="1">
    <source>
        <dbReference type="SAM" id="Phobius"/>
    </source>
</evidence>
<dbReference type="EMBL" id="CAMPGE010003161">
    <property type="protein sequence ID" value="CAI2361983.1"/>
    <property type="molecule type" value="Genomic_DNA"/>
</dbReference>
<keyword evidence="1" id="KW-0812">Transmembrane</keyword>
<keyword evidence="1" id="KW-0472">Membrane</keyword>
<accession>A0AAD1U4Y1</accession>
<feature type="transmembrane region" description="Helical" evidence="1">
    <location>
        <begin position="120"/>
        <end position="138"/>
    </location>
</feature>
<feature type="transmembrane region" description="Helical" evidence="1">
    <location>
        <begin position="238"/>
        <end position="259"/>
    </location>
</feature>
<feature type="transmembrane region" description="Helical" evidence="1">
    <location>
        <begin position="201"/>
        <end position="226"/>
    </location>
</feature>
<dbReference type="AlphaFoldDB" id="A0AAD1U4Y1"/>
<organism evidence="2 3">
    <name type="scientific">Euplotes crassus</name>
    <dbReference type="NCBI Taxonomy" id="5936"/>
    <lineage>
        <taxon>Eukaryota</taxon>
        <taxon>Sar</taxon>
        <taxon>Alveolata</taxon>
        <taxon>Ciliophora</taxon>
        <taxon>Intramacronucleata</taxon>
        <taxon>Spirotrichea</taxon>
        <taxon>Hypotrichia</taxon>
        <taxon>Euplotida</taxon>
        <taxon>Euplotidae</taxon>
        <taxon>Moneuplotes</taxon>
    </lineage>
</organism>
<keyword evidence="3" id="KW-1185">Reference proteome</keyword>
<comment type="caution">
    <text evidence="2">The sequence shown here is derived from an EMBL/GenBank/DDBJ whole genome shotgun (WGS) entry which is preliminary data.</text>
</comment>
<keyword evidence="1" id="KW-1133">Transmembrane helix</keyword>
<name>A0AAD1U4Y1_EUPCR</name>
<dbReference type="Proteomes" id="UP001295684">
    <property type="component" value="Unassembled WGS sequence"/>
</dbReference>
<sequence length="261" mass="28789">MNSLNLSSGTDCPIRSTKFSREFFMSSIDSSCLENSPRNIFCFVLKRLNSCIRDSEEISSEHGVSALNFWSNSEMNCSLYPGGVVSEFTQVAGEGANCLLTDFNNLCSCILLSSNKGGPLFVIFGGLFVVPSLFIPLAGMKMNLSSFPISPFHLNLTFSFKYHRLSKASIEEISSTLCPLYIIEWALALDSLISIHQSSHIFLGFTNFLLSSIISLNCSYSCFSVEISLGCLKSSKRLFSFSILSSGMINFFTTIRMILCA</sequence>
<reference evidence="2" key="1">
    <citation type="submission" date="2023-07" db="EMBL/GenBank/DDBJ databases">
        <authorList>
            <consortium name="AG Swart"/>
            <person name="Singh M."/>
            <person name="Singh A."/>
            <person name="Seah K."/>
            <person name="Emmerich C."/>
        </authorList>
    </citation>
    <scope>NUCLEOTIDE SEQUENCE</scope>
    <source>
        <strain evidence="2">DP1</strain>
    </source>
</reference>
<evidence type="ECO:0000313" key="3">
    <source>
        <dbReference type="Proteomes" id="UP001295684"/>
    </source>
</evidence>
<evidence type="ECO:0000313" key="2">
    <source>
        <dbReference type="EMBL" id="CAI2361983.1"/>
    </source>
</evidence>
<protein>
    <submittedName>
        <fullName evidence="2">Uncharacterized protein</fullName>
    </submittedName>
</protein>
<proteinExistence type="predicted"/>